<comment type="caution">
    <text evidence="2">The sequence shown here is derived from an EMBL/GenBank/DDBJ whole genome shotgun (WGS) entry which is preliminary data.</text>
</comment>
<organism evidence="2 3">
    <name type="scientific">Silurus meridionalis</name>
    <name type="common">Southern catfish</name>
    <name type="synonym">Silurus soldatovi meridionalis</name>
    <dbReference type="NCBI Taxonomy" id="175797"/>
    <lineage>
        <taxon>Eukaryota</taxon>
        <taxon>Metazoa</taxon>
        <taxon>Chordata</taxon>
        <taxon>Craniata</taxon>
        <taxon>Vertebrata</taxon>
        <taxon>Euteleostomi</taxon>
        <taxon>Actinopterygii</taxon>
        <taxon>Neopterygii</taxon>
        <taxon>Teleostei</taxon>
        <taxon>Ostariophysi</taxon>
        <taxon>Siluriformes</taxon>
        <taxon>Siluridae</taxon>
        <taxon>Silurus</taxon>
    </lineage>
</organism>
<dbReference type="AlphaFoldDB" id="A0A8T0AA24"/>
<evidence type="ECO:0000256" key="1">
    <source>
        <dbReference type="SAM" id="MobiDB-lite"/>
    </source>
</evidence>
<dbReference type="Proteomes" id="UP000606274">
    <property type="component" value="Unassembled WGS sequence"/>
</dbReference>
<accession>A0A8T0AA24</accession>
<sequence>MKTKDLLHQPNNKENVKGFSFKMRRESQLKSTGNRNSFPEGSLNPDYKEQYPHRNGEKYNASMKTLIPIRFSSSSNPIDDAGFFSFTSFSWMMPMMWKFFRNHQDNSSFFLSPHDRAHKNGDR</sequence>
<proteinExistence type="predicted"/>
<dbReference type="EMBL" id="JABFDY010000026">
    <property type="protein sequence ID" value="KAF7688087.1"/>
    <property type="molecule type" value="Genomic_DNA"/>
</dbReference>
<name>A0A8T0AA24_SILME</name>
<feature type="region of interest" description="Disordered" evidence="1">
    <location>
        <begin position="1"/>
        <end position="54"/>
    </location>
</feature>
<protein>
    <submittedName>
        <fullName evidence="2">Uncharacterized protein</fullName>
    </submittedName>
</protein>
<gene>
    <name evidence="2" type="ORF">HF521_014093</name>
</gene>
<feature type="compositionally biased region" description="Polar residues" evidence="1">
    <location>
        <begin position="29"/>
        <end position="39"/>
    </location>
</feature>
<keyword evidence="3" id="KW-1185">Reference proteome</keyword>
<evidence type="ECO:0000313" key="2">
    <source>
        <dbReference type="EMBL" id="KAF7688087.1"/>
    </source>
</evidence>
<reference evidence="2" key="1">
    <citation type="submission" date="2020-08" db="EMBL/GenBank/DDBJ databases">
        <title>Chromosome-level assembly of Southern catfish (Silurus meridionalis) provides insights into visual adaptation to the nocturnal and benthic lifestyles.</title>
        <authorList>
            <person name="Zhang Y."/>
            <person name="Wang D."/>
            <person name="Peng Z."/>
        </authorList>
    </citation>
    <scope>NUCLEOTIDE SEQUENCE</scope>
    <source>
        <strain evidence="2">SWU-2019-XX</strain>
        <tissue evidence="2">Muscle</tissue>
    </source>
</reference>
<evidence type="ECO:0000313" key="3">
    <source>
        <dbReference type="Proteomes" id="UP000606274"/>
    </source>
</evidence>